<proteinExistence type="predicted"/>
<protein>
    <submittedName>
        <fullName evidence="2">(4Fe-4S)-binding protein</fullName>
    </submittedName>
</protein>
<evidence type="ECO:0000259" key="1">
    <source>
        <dbReference type="Pfam" id="PF06902"/>
    </source>
</evidence>
<dbReference type="AlphaFoldDB" id="A0A3D8Y2P8"/>
<evidence type="ECO:0000313" key="2">
    <source>
        <dbReference type="EMBL" id="REA55508.1"/>
    </source>
</evidence>
<sequence>MDTLEYSNGEITILWKPKICTHSAVCVRSLPNVYDPKARPWIRIENATSQQLTDQVSRCPSGALSIKGLAANQEEKPE</sequence>
<organism evidence="2 3">
    <name type="scientific">Dyadobacter luteus</name>
    <dbReference type="NCBI Taxonomy" id="2259619"/>
    <lineage>
        <taxon>Bacteria</taxon>
        <taxon>Pseudomonadati</taxon>
        <taxon>Bacteroidota</taxon>
        <taxon>Cytophagia</taxon>
        <taxon>Cytophagales</taxon>
        <taxon>Spirosomataceae</taxon>
        <taxon>Dyadobacter</taxon>
    </lineage>
</organism>
<evidence type="ECO:0000313" key="3">
    <source>
        <dbReference type="Proteomes" id="UP000256373"/>
    </source>
</evidence>
<reference evidence="2 3" key="1">
    <citation type="submission" date="2018-07" db="EMBL/GenBank/DDBJ databases">
        <title>Dyadobacter roseus sp. nov., isolated from rose rhizosphere soil.</title>
        <authorList>
            <person name="Chen L."/>
        </authorList>
    </citation>
    <scope>NUCLEOTIDE SEQUENCE [LARGE SCALE GENOMIC DNA]</scope>
    <source>
        <strain evidence="2 3">RS19</strain>
    </source>
</reference>
<gene>
    <name evidence="2" type="ORF">DSL64_27980</name>
</gene>
<name>A0A3D8Y2P8_9BACT</name>
<comment type="caution">
    <text evidence="2">The sequence shown here is derived from an EMBL/GenBank/DDBJ whole genome shotgun (WGS) entry which is preliminary data.</text>
</comment>
<feature type="domain" description="Divergent 4Fe-4S mono-cluster" evidence="1">
    <location>
        <begin position="6"/>
        <end position="66"/>
    </location>
</feature>
<dbReference type="Proteomes" id="UP000256373">
    <property type="component" value="Unassembled WGS sequence"/>
</dbReference>
<dbReference type="EMBL" id="QNUL01000046">
    <property type="protein sequence ID" value="REA55508.1"/>
    <property type="molecule type" value="Genomic_DNA"/>
</dbReference>
<dbReference type="Pfam" id="PF06902">
    <property type="entry name" value="Fer4_19"/>
    <property type="match status" value="1"/>
</dbReference>
<dbReference type="OrthoDB" id="9795032at2"/>
<keyword evidence="3" id="KW-1185">Reference proteome</keyword>
<dbReference type="RefSeq" id="WP_115834276.1">
    <property type="nucleotide sequence ID" value="NZ_QNUL01000046.1"/>
</dbReference>
<dbReference type="InterPro" id="IPR010693">
    <property type="entry name" value="Divergent_4Fe-4S_mono-cluster"/>
</dbReference>
<accession>A0A3D8Y2P8</accession>